<evidence type="ECO:0000313" key="4">
    <source>
        <dbReference type="Proteomes" id="UP000054097"/>
    </source>
</evidence>
<keyword evidence="4" id="KW-1185">Reference proteome</keyword>
<evidence type="ECO:0000256" key="2">
    <source>
        <dbReference type="SAM" id="Phobius"/>
    </source>
</evidence>
<accession>A0A0C3ATA9</accession>
<evidence type="ECO:0000313" key="3">
    <source>
        <dbReference type="EMBL" id="KIM22521.1"/>
    </source>
</evidence>
<evidence type="ECO:0000256" key="1">
    <source>
        <dbReference type="SAM" id="MobiDB-lite"/>
    </source>
</evidence>
<dbReference type="AlphaFoldDB" id="A0A0C3ATA9"/>
<reference evidence="3 4" key="1">
    <citation type="submission" date="2014-04" db="EMBL/GenBank/DDBJ databases">
        <authorList>
            <consortium name="DOE Joint Genome Institute"/>
            <person name="Kuo A."/>
            <person name="Zuccaro A."/>
            <person name="Kohler A."/>
            <person name="Nagy L.G."/>
            <person name="Floudas D."/>
            <person name="Copeland A."/>
            <person name="Barry K.W."/>
            <person name="Cichocki N."/>
            <person name="Veneault-Fourrey C."/>
            <person name="LaButti K."/>
            <person name="Lindquist E.A."/>
            <person name="Lipzen A."/>
            <person name="Lundell T."/>
            <person name="Morin E."/>
            <person name="Murat C."/>
            <person name="Sun H."/>
            <person name="Tunlid A."/>
            <person name="Henrissat B."/>
            <person name="Grigoriev I.V."/>
            <person name="Hibbett D.S."/>
            <person name="Martin F."/>
            <person name="Nordberg H.P."/>
            <person name="Cantor M.N."/>
            <person name="Hua S.X."/>
        </authorList>
    </citation>
    <scope>NUCLEOTIDE SEQUENCE [LARGE SCALE GENOMIC DNA]</scope>
    <source>
        <strain evidence="3 4">MAFF 305830</strain>
    </source>
</reference>
<sequence>MSRVLIVDNTDPEINYSGNWKTGGSVGPYTNEYNSTVHFSEIAGDELFYTFYGTQISVYGTIDTPWTNGPPVASFSIDGSVPVAFNTSGSVLVDNTLTSHKNLYQSPGLSKGTHTLSIKTGAPRTAAARLYIDFLTISTGSDSDLGHVIVDERDPAIAYVGSWSNWGVPDEYMGTTRGSPAGGGGSATLNFNGSSVTVFGTTTFTSGADTIAKIGLLIDGVSTGNFTGTQNAGPIKHIPLFHVDGLSNDNEHILEIQNNSVNDWFLDYIVYGVGVQDVAVPGAGGNGHQQSEEDGEVASKSNTGVIAGAVAAAVAGTLAILAIIFLLLRRRKAAHSGQGTGNNAPMESTGGHIMPYNLSGSQLTASTPLKNSAGFVTSAEGNPASHSSMLSSSVGHSSVYTGYLASSDGTPPAGVPFDKRRLPGALATYRGDGHQRNKVLANETPQNRNGYSNTARFIYPQLPAPPPVAREKDSGIRIPVTAPPSYTPD</sequence>
<feature type="transmembrane region" description="Helical" evidence="2">
    <location>
        <begin position="305"/>
        <end position="328"/>
    </location>
</feature>
<evidence type="ECO:0008006" key="5">
    <source>
        <dbReference type="Google" id="ProtNLM"/>
    </source>
</evidence>
<dbReference type="OrthoDB" id="3265734at2759"/>
<gene>
    <name evidence="3" type="ORF">M408DRAFT_12003</name>
</gene>
<proteinExistence type="predicted"/>
<keyword evidence="2" id="KW-1133">Transmembrane helix</keyword>
<feature type="region of interest" description="Disordered" evidence="1">
    <location>
        <begin position="462"/>
        <end position="489"/>
    </location>
</feature>
<keyword evidence="2" id="KW-0812">Transmembrane</keyword>
<dbReference type="HOGENOM" id="CLU_030442_0_0_1"/>
<name>A0A0C3ATA9_SERVB</name>
<dbReference type="STRING" id="933852.A0A0C3ATA9"/>
<organism evidence="3 4">
    <name type="scientific">Serendipita vermifera MAFF 305830</name>
    <dbReference type="NCBI Taxonomy" id="933852"/>
    <lineage>
        <taxon>Eukaryota</taxon>
        <taxon>Fungi</taxon>
        <taxon>Dikarya</taxon>
        <taxon>Basidiomycota</taxon>
        <taxon>Agaricomycotina</taxon>
        <taxon>Agaricomycetes</taxon>
        <taxon>Sebacinales</taxon>
        <taxon>Serendipitaceae</taxon>
        <taxon>Serendipita</taxon>
    </lineage>
</organism>
<dbReference type="Proteomes" id="UP000054097">
    <property type="component" value="Unassembled WGS sequence"/>
</dbReference>
<keyword evidence="2" id="KW-0472">Membrane</keyword>
<dbReference type="Gene3D" id="2.60.120.260">
    <property type="entry name" value="Galactose-binding domain-like"/>
    <property type="match status" value="2"/>
</dbReference>
<protein>
    <recommendedName>
        <fullName evidence="5">Transmembrane protein</fullName>
    </recommendedName>
</protein>
<reference evidence="4" key="2">
    <citation type="submission" date="2015-01" db="EMBL/GenBank/DDBJ databases">
        <title>Evolutionary Origins and Diversification of the Mycorrhizal Mutualists.</title>
        <authorList>
            <consortium name="DOE Joint Genome Institute"/>
            <consortium name="Mycorrhizal Genomics Consortium"/>
            <person name="Kohler A."/>
            <person name="Kuo A."/>
            <person name="Nagy L.G."/>
            <person name="Floudas D."/>
            <person name="Copeland A."/>
            <person name="Barry K.W."/>
            <person name="Cichocki N."/>
            <person name="Veneault-Fourrey C."/>
            <person name="LaButti K."/>
            <person name="Lindquist E.A."/>
            <person name="Lipzen A."/>
            <person name="Lundell T."/>
            <person name="Morin E."/>
            <person name="Murat C."/>
            <person name="Riley R."/>
            <person name="Ohm R."/>
            <person name="Sun H."/>
            <person name="Tunlid A."/>
            <person name="Henrissat B."/>
            <person name="Grigoriev I.V."/>
            <person name="Hibbett D.S."/>
            <person name="Martin F."/>
        </authorList>
    </citation>
    <scope>NUCLEOTIDE SEQUENCE [LARGE SCALE GENOMIC DNA]</scope>
    <source>
        <strain evidence="4">MAFF 305830</strain>
    </source>
</reference>
<dbReference type="EMBL" id="KN824354">
    <property type="protein sequence ID" value="KIM22521.1"/>
    <property type="molecule type" value="Genomic_DNA"/>
</dbReference>